<dbReference type="OrthoDB" id="2019556at2759"/>
<evidence type="ECO:0000313" key="11">
    <source>
        <dbReference type="EMBL" id="EIE18930.1"/>
    </source>
</evidence>
<keyword evidence="4 8" id="KW-0812">Transmembrane</keyword>
<evidence type="ECO:0000256" key="2">
    <source>
        <dbReference type="ARBA" id="ARBA00006375"/>
    </source>
</evidence>
<dbReference type="GO" id="GO:0055085">
    <property type="term" value="P:transmembrane transport"/>
    <property type="evidence" value="ECO:0007669"/>
    <property type="project" value="InterPro"/>
</dbReference>
<sequence>MVAPEVVEGVSGAAAGMAATVVTYPLMTVSTLQATRSHKKETVLPSSKKAATGTIADILEVIRESGWTGLFQGLQASLLGTAVSQGVYFYFYSLLRQFFVARHQRLTLTKSQDIGVGPSLLVAFLAGCGNVLLTNPIWCVATRMQAYQKSIEEGNEHVKPPGPLETCREIYKEHGILGFWTGVLPSLVMVSNPSVNYMLFEYLRSRLEDWRRVASGGGNARRTSPGDVFWLSAVAKLGATVVTYPLLLVKARLMSSGKHTSAERRYTGTLDALERIWRTEGLLGFYKGMRAKIVQSILAAALLMAIKEQLTTATDAILNRSIVITAAPSKDTVARLAALSAPSK</sequence>
<feature type="repeat" description="Solcar" evidence="8">
    <location>
        <begin position="118"/>
        <end position="206"/>
    </location>
</feature>
<accession>I0YKL1</accession>
<dbReference type="Proteomes" id="UP000007264">
    <property type="component" value="Unassembled WGS sequence"/>
</dbReference>
<dbReference type="Gene3D" id="1.50.40.10">
    <property type="entry name" value="Mitochondrial carrier domain"/>
    <property type="match status" value="1"/>
</dbReference>
<dbReference type="Pfam" id="PF00153">
    <property type="entry name" value="Mito_carr"/>
    <property type="match status" value="3"/>
</dbReference>
<dbReference type="RefSeq" id="XP_005643474.1">
    <property type="nucleotide sequence ID" value="XM_005643417.1"/>
</dbReference>
<dbReference type="SUPFAM" id="SSF103506">
    <property type="entry name" value="Mitochondrial carrier"/>
    <property type="match status" value="1"/>
</dbReference>
<dbReference type="GO" id="GO:0016020">
    <property type="term" value="C:membrane"/>
    <property type="evidence" value="ECO:0007669"/>
    <property type="project" value="UniProtKB-SubCell"/>
</dbReference>
<dbReference type="STRING" id="574566.I0YKL1"/>
<proteinExistence type="inferred from homology"/>
<name>I0YKL1_COCSC</name>
<comment type="subcellular location">
    <subcellularLocation>
        <location evidence="1">Membrane</location>
        <topology evidence="1">Multi-pass membrane protein</topology>
    </subcellularLocation>
</comment>
<dbReference type="PROSITE" id="PS50920">
    <property type="entry name" value="SOLCAR"/>
    <property type="match status" value="3"/>
</dbReference>
<dbReference type="KEGG" id="csl:COCSUDRAFT_68085"/>
<evidence type="ECO:0000256" key="4">
    <source>
        <dbReference type="ARBA" id="ARBA00022692"/>
    </source>
</evidence>
<evidence type="ECO:0000256" key="5">
    <source>
        <dbReference type="ARBA" id="ARBA00022737"/>
    </source>
</evidence>
<feature type="repeat" description="Solcar" evidence="8">
    <location>
        <begin position="3"/>
        <end position="98"/>
    </location>
</feature>
<evidence type="ECO:0000256" key="8">
    <source>
        <dbReference type="PROSITE-ProRule" id="PRU00282"/>
    </source>
</evidence>
<keyword evidence="6 10" id="KW-1133">Transmembrane helix</keyword>
<feature type="repeat" description="Solcar" evidence="8">
    <location>
        <begin position="227"/>
        <end position="313"/>
    </location>
</feature>
<feature type="transmembrane region" description="Helical" evidence="10">
    <location>
        <begin position="228"/>
        <end position="249"/>
    </location>
</feature>
<dbReference type="GeneID" id="17036880"/>
<evidence type="ECO:0000256" key="6">
    <source>
        <dbReference type="ARBA" id="ARBA00022989"/>
    </source>
</evidence>
<comment type="caution">
    <text evidence="11">The sequence shown here is derived from an EMBL/GenBank/DDBJ whole genome shotgun (WGS) entry which is preliminary data.</text>
</comment>
<dbReference type="eggNOG" id="KOG0769">
    <property type="taxonomic scope" value="Eukaryota"/>
</dbReference>
<keyword evidence="12" id="KW-1185">Reference proteome</keyword>
<dbReference type="PANTHER" id="PTHR45683">
    <property type="entry name" value="MITOCHONDRIAL NICOTINAMIDE ADENINE DINUCLEOTIDE TRANSPORTER 1-RELATED-RELATED"/>
    <property type="match status" value="1"/>
</dbReference>
<comment type="similarity">
    <text evidence="2 9">Belongs to the mitochondrial carrier (TC 2.A.29) family.</text>
</comment>
<dbReference type="AlphaFoldDB" id="I0YKL1"/>
<dbReference type="InterPro" id="IPR018108">
    <property type="entry name" value="MCP_transmembrane"/>
</dbReference>
<keyword evidence="7 8" id="KW-0472">Membrane</keyword>
<evidence type="ECO:0000256" key="7">
    <source>
        <dbReference type="ARBA" id="ARBA00023136"/>
    </source>
</evidence>
<protein>
    <submittedName>
        <fullName evidence="11">Mitochondrial carrier</fullName>
    </submittedName>
</protein>
<dbReference type="EMBL" id="AGSI01000021">
    <property type="protein sequence ID" value="EIE18930.1"/>
    <property type="molecule type" value="Genomic_DNA"/>
</dbReference>
<reference evidence="11 12" key="1">
    <citation type="journal article" date="2012" name="Genome Biol.">
        <title>The genome of the polar eukaryotic microalga coccomyxa subellipsoidea reveals traits of cold adaptation.</title>
        <authorList>
            <person name="Blanc G."/>
            <person name="Agarkova I."/>
            <person name="Grimwood J."/>
            <person name="Kuo A."/>
            <person name="Brueggeman A."/>
            <person name="Dunigan D."/>
            <person name="Gurnon J."/>
            <person name="Ladunga I."/>
            <person name="Lindquist E."/>
            <person name="Lucas S."/>
            <person name="Pangilinan J."/>
            <person name="Proschold T."/>
            <person name="Salamov A."/>
            <person name="Schmutz J."/>
            <person name="Weeks D."/>
            <person name="Yamada T."/>
            <person name="Claverie J.M."/>
            <person name="Grigoriev I."/>
            <person name="Van Etten J."/>
            <person name="Lomsadze A."/>
            <person name="Borodovsky M."/>
        </authorList>
    </citation>
    <scope>NUCLEOTIDE SEQUENCE [LARGE SCALE GENOMIC DNA]</scope>
    <source>
        <strain evidence="11 12">C-169</strain>
    </source>
</reference>
<gene>
    <name evidence="11" type="ORF">COCSUDRAFT_68085</name>
</gene>
<feature type="transmembrane region" description="Helical" evidence="10">
    <location>
        <begin position="177"/>
        <end position="200"/>
    </location>
</feature>
<organism evidence="11 12">
    <name type="scientific">Coccomyxa subellipsoidea (strain C-169)</name>
    <name type="common">Green microalga</name>
    <dbReference type="NCBI Taxonomy" id="574566"/>
    <lineage>
        <taxon>Eukaryota</taxon>
        <taxon>Viridiplantae</taxon>
        <taxon>Chlorophyta</taxon>
        <taxon>core chlorophytes</taxon>
        <taxon>Trebouxiophyceae</taxon>
        <taxon>Trebouxiophyceae incertae sedis</taxon>
        <taxon>Coccomyxaceae</taxon>
        <taxon>Coccomyxa</taxon>
        <taxon>Coccomyxa subellipsoidea</taxon>
    </lineage>
</organism>
<dbReference type="InterPro" id="IPR023395">
    <property type="entry name" value="MCP_dom_sf"/>
</dbReference>
<dbReference type="GO" id="GO:0006862">
    <property type="term" value="P:nucleotide transport"/>
    <property type="evidence" value="ECO:0007669"/>
    <property type="project" value="InterPro"/>
</dbReference>
<evidence type="ECO:0000256" key="9">
    <source>
        <dbReference type="RuleBase" id="RU000488"/>
    </source>
</evidence>
<keyword evidence="5" id="KW-0677">Repeat</keyword>
<feature type="transmembrane region" description="Helical" evidence="10">
    <location>
        <begin position="74"/>
        <end position="95"/>
    </location>
</feature>
<evidence type="ECO:0000256" key="10">
    <source>
        <dbReference type="SAM" id="Phobius"/>
    </source>
</evidence>
<dbReference type="InterPro" id="IPR044712">
    <property type="entry name" value="SLC25A32-like"/>
</dbReference>
<evidence type="ECO:0000313" key="12">
    <source>
        <dbReference type="Proteomes" id="UP000007264"/>
    </source>
</evidence>
<evidence type="ECO:0000256" key="1">
    <source>
        <dbReference type="ARBA" id="ARBA00004141"/>
    </source>
</evidence>
<evidence type="ECO:0000256" key="3">
    <source>
        <dbReference type="ARBA" id="ARBA00022448"/>
    </source>
</evidence>
<keyword evidence="3 9" id="KW-0813">Transport</keyword>